<feature type="domain" description="Thiamine pyrophosphate enzyme N-terminal TPP-binding" evidence="6">
    <location>
        <begin position="4"/>
        <end position="133"/>
    </location>
</feature>
<evidence type="ECO:0000313" key="7">
    <source>
        <dbReference type="EMBL" id="KIJ05974.1"/>
    </source>
</evidence>
<comment type="subcellular location">
    <subcellularLocation>
        <location evidence="1">Mitochondrion</location>
    </subcellularLocation>
</comment>
<dbReference type="GO" id="GO:0003984">
    <property type="term" value="F:acetolactate synthase activity"/>
    <property type="evidence" value="ECO:0007669"/>
    <property type="project" value="TreeGrafter"/>
</dbReference>
<dbReference type="InterPro" id="IPR045229">
    <property type="entry name" value="TPP_enz"/>
</dbReference>
<dbReference type="GO" id="GO:0005739">
    <property type="term" value="C:mitochondrion"/>
    <property type="evidence" value="ECO:0007669"/>
    <property type="project" value="UniProtKB-SubCell"/>
</dbReference>
<evidence type="ECO:0000313" key="8">
    <source>
        <dbReference type="Proteomes" id="UP000053647"/>
    </source>
</evidence>
<evidence type="ECO:0000256" key="1">
    <source>
        <dbReference type="ARBA" id="ARBA00004173"/>
    </source>
</evidence>
<dbReference type="Proteomes" id="UP000053647">
    <property type="component" value="Unassembled WGS sequence"/>
</dbReference>
<proteinExistence type="inferred from homology"/>
<organism evidence="7 8">
    <name type="scientific">Paxillus involutus ATCC 200175</name>
    <dbReference type="NCBI Taxonomy" id="664439"/>
    <lineage>
        <taxon>Eukaryota</taxon>
        <taxon>Fungi</taxon>
        <taxon>Dikarya</taxon>
        <taxon>Basidiomycota</taxon>
        <taxon>Agaricomycotina</taxon>
        <taxon>Agaricomycetes</taxon>
        <taxon>Agaricomycetidae</taxon>
        <taxon>Boletales</taxon>
        <taxon>Paxilineae</taxon>
        <taxon>Paxillaceae</taxon>
        <taxon>Paxillus</taxon>
    </lineage>
</organism>
<reference evidence="7 8" key="1">
    <citation type="submission" date="2014-06" db="EMBL/GenBank/DDBJ databases">
        <authorList>
            <consortium name="DOE Joint Genome Institute"/>
            <person name="Kuo A."/>
            <person name="Kohler A."/>
            <person name="Nagy L.G."/>
            <person name="Floudas D."/>
            <person name="Copeland A."/>
            <person name="Barry K.W."/>
            <person name="Cichocki N."/>
            <person name="Veneault-Fourrey C."/>
            <person name="LaButti K."/>
            <person name="Lindquist E.A."/>
            <person name="Lipzen A."/>
            <person name="Lundell T."/>
            <person name="Morin E."/>
            <person name="Murat C."/>
            <person name="Sun H."/>
            <person name="Tunlid A."/>
            <person name="Henrissat B."/>
            <person name="Grigoriev I.V."/>
            <person name="Hibbett D.S."/>
            <person name="Martin F."/>
            <person name="Nordberg H.P."/>
            <person name="Cantor M.N."/>
            <person name="Hua S.X."/>
        </authorList>
    </citation>
    <scope>NUCLEOTIDE SEQUENCE [LARGE SCALE GENOMIC DNA]</scope>
    <source>
        <strain evidence="7 8">ATCC 200175</strain>
    </source>
</reference>
<keyword evidence="8" id="KW-1185">Reference proteome</keyword>
<dbReference type="NCBIfam" id="NF006203">
    <property type="entry name" value="PRK08327.1"/>
    <property type="match status" value="1"/>
</dbReference>
<protein>
    <recommendedName>
        <fullName evidence="9">Pyruvate decarboxylase</fullName>
    </recommendedName>
</protein>
<dbReference type="PANTHER" id="PTHR18968">
    <property type="entry name" value="THIAMINE PYROPHOSPHATE ENZYMES"/>
    <property type="match status" value="1"/>
</dbReference>
<dbReference type="GO" id="GO:0030976">
    <property type="term" value="F:thiamine pyrophosphate binding"/>
    <property type="evidence" value="ECO:0007669"/>
    <property type="project" value="InterPro"/>
</dbReference>
<evidence type="ECO:0000256" key="2">
    <source>
        <dbReference type="ARBA" id="ARBA00007812"/>
    </source>
</evidence>
<reference evidence="8" key="2">
    <citation type="submission" date="2015-01" db="EMBL/GenBank/DDBJ databases">
        <title>Evolutionary Origins and Diversification of the Mycorrhizal Mutualists.</title>
        <authorList>
            <consortium name="DOE Joint Genome Institute"/>
            <consortium name="Mycorrhizal Genomics Consortium"/>
            <person name="Kohler A."/>
            <person name="Kuo A."/>
            <person name="Nagy L.G."/>
            <person name="Floudas D."/>
            <person name="Copeland A."/>
            <person name="Barry K.W."/>
            <person name="Cichocki N."/>
            <person name="Veneault-Fourrey C."/>
            <person name="LaButti K."/>
            <person name="Lindquist E.A."/>
            <person name="Lipzen A."/>
            <person name="Lundell T."/>
            <person name="Morin E."/>
            <person name="Murat C."/>
            <person name="Riley R."/>
            <person name="Ohm R."/>
            <person name="Sun H."/>
            <person name="Tunlid A."/>
            <person name="Henrissat B."/>
            <person name="Grigoriev I.V."/>
            <person name="Hibbett D.S."/>
            <person name="Martin F."/>
        </authorList>
    </citation>
    <scope>NUCLEOTIDE SEQUENCE [LARGE SCALE GENOMIC DNA]</scope>
    <source>
        <strain evidence="8">ATCC 200175</strain>
    </source>
</reference>
<dbReference type="CDD" id="cd07035">
    <property type="entry name" value="TPP_PYR_POX_like"/>
    <property type="match status" value="1"/>
</dbReference>
<sequence>MVFTTSSLFLHTLAEVGITHVFVNWGSDHPGMLEELERQRATNGSRALIIVTCPNEMVALSAAHGYARVTGKPAAVIVHVDVGTQALAGAVHNADRGRVPILIYAGSSPFTTEGELKGSRNEWIHWMQDVHDQPTIVRQYMRYTAQIGSPVNLPHIVRRALQIATSEPKGPVYLWGRREVMEQEIDQSLLERPITLTKWPSVEPTALPITAAQRIASSLLAAKAPLLITSHIGRNQAAFAELDALSRILALPIFLTCPSATNLPTSHPFLVGVSCLAPGTHTPLLQSADVVLVIDIEVAWIPMNKDKDGAHERPHEGAQVFVIDSGDPLKRGVGMHHNEADLVCQADAAVALTQIREAVDNQTAFELSERAERVRKMHDAWIAQLRAAESFPISPSSSGRPAPYTAPQILAALRTAIHASGVSREGTLILNESASSYHLPYSHMEPEIPGEVMSSGGSSLGWALGASVGAVLGGRVDNKGKAGTGYELVASVVGDGTFLFCVPASAFWMARRYLTPFLTVILNNGGWKSPKLSMLGVHPHGYGSSAIGDELTVGFGPDCPDYSQIAVAASGGWAWGRKISADLAVDGKNAEELLQETIAEAVRIVTEERRCAVVDCVLECI</sequence>
<keyword evidence="4" id="KW-0496">Mitochondrion</keyword>
<name>A0A0C9SMD3_PAXIN</name>
<dbReference type="Pfam" id="PF02776">
    <property type="entry name" value="TPP_enzyme_N"/>
    <property type="match status" value="1"/>
</dbReference>
<gene>
    <name evidence="7" type="ORF">PAXINDRAFT_103561</name>
</gene>
<evidence type="ECO:0000259" key="5">
    <source>
        <dbReference type="Pfam" id="PF02775"/>
    </source>
</evidence>
<dbReference type="InterPro" id="IPR011766">
    <property type="entry name" value="TPP_enzyme_TPP-bd"/>
</dbReference>
<dbReference type="SUPFAM" id="SSF52518">
    <property type="entry name" value="Thiamin diphosphate-binding fold (THDP-binding)"/>
    <property type="match status" value="2"/>
</dbReference>
<keyword evidence="3" id="KW-0786">Thiamine pyrophosphate</keyword>
<dbReference type="GO" id="GO:0009097">
    <property type="term" value="P:isoleucine biosynthetic process"/>
    <property type="evidence" value="ECO:0007669"/>
    <property type="project" value="TreeGrafter"/>
</dbReference>
<evidence type="ECO:0008006" key="9">
    <source>
        <dbReference type="Google" id="ProtNLM"/>
    </source>
</evidence>
<evidence type="ECO:0000259" key="6">
    <source>
        <dbReference type="Pfam" id="PF02776"/>
    </source>
</evidence>
<dbReference type="InterPro" id="IPR029061">
    <property type="entry name" value="THDP-binding"/>
</dbReference>
<comment type="similarity">
    <text evidence="2">Belongs to the TPP enzyme family.</text>
</comment>
<dbReference type="EMBL" id="KN820591">
    <property type="protein sequence ID" value="KIJ05974.1"/>
    <property type="molecule type" value="Genomic_DNA"/>
</dbReference>
<evidence type="ECO:0000256" key="3">
    <source>
        <dbReference type="ARBA" id="ARBA00023052"/>
    </source>
</evidence>
<dbReference type="Gene3D" id="3.40.50.970">
    <property type="match status" value="2"/>
</dbReference>
<dbReference type="GO" id="GO:0009099">
    <property type="term" value="P:L-valine biosynthetic process"/>
    <property type="evidence" value="ECO:0007669"/>
    <property type="project" value="TreeGrafter"/>
</dbReference>
<dbReference type="GO" id="GO:0050660">
    <property type="term" value="F:flavin adenine dinucleotide binding"/>
    <property type="evidence" value="ECO:0007669"/>
    <property type="project" value="TreeGrafter"/>
</dbReference>
<dbReference type="PANTHER" id="PTHR18968:SF164">
    <property type="entry name" value="PYRUVATE DECARBOXYLASE"/>
    <property type="match status" value="1"/>
</dbReference>
<evidence type="ECO:0000256" key="4">
    <source>
        <dbReference type="ARBA" id="ARBA00023128"/>
    </source>
</evidence>
<dbReference type="Gene3D" id="3.40.50.1220">
    <property type="entry name" value="TPP-binding domain"/>
    <property type="match status" value="1"/>
</dbReference>
<dbReference type="InterPro" id="IPR029035">
    <property type="entry name" value="DHS-like_NAD/FAD-binding_dom"/>
</dbReference>
<dbReference type="AlphaFoldDB" id="A0A0C9SMD3"/>
<accession>A0A0C9SMD3</accession>
<dbReference type="GO" id="GO:0005948">
    <property type="term" value="C:acetolactate synthase complex"/>
    <property type="evidence" value="ECO:0007669"/>
    <property type="project" value="TreeGrafter"/>
</dbReference>
<dbReference type="HOGENOM" id="CLU_013748_4_0_1"/>
<feature type="domain" description="Thiamine pyrophosphate enzyme TPP-binding" evidence="5">
    <location>
        <begin position="449"/>
        <end position="615"/>
    </location>
</feature>
<dbReference type="InterPro" id="IPR012001">
    <property type="entry name" value="Thiamin_PyroP_enz_TPP-bd_dom"/>
</dbReference>
<dbReference type="Pfam" id="PF02775">
    <property type="entry name" value="TPP_enzyme_C"/>
    <property type="match status" value="1"/>
</dbReference>
<dbReference type="SUPFAM" id="SSF52467">
    <property type="entry name" value="DHS-like NAD/FAD-binding domain"/>
    <property type="match status" value="1"/>
</dbReference>
<dbReference type="OrthoDB" id="2867507at2759"/>